<dbReference type="SUPFAM" id="SSF69318">
    <property type="entry name" value="Integrin alpha N-terminal domain"/>
    <property type="match status" value="1"/>
</dbReference>
<dbReference type="Pfam" id="PF13517">
    <property type="entry name" value="FG-GAP_3"/>
    <property type="match status" value="1"/>
</dbReference>
<evidence type="ECO:0000313" key="4">
    <source>
        <dbReference type="Proteomes" id="UP000245708"/>
    </source>
</evidence>
<dbReference type="AlphaFoldDB" id="A0A316GIV6"/>
<dbReference type="Proteomes" id="UP000245708">
    <property type="component" value="Unassembled WGS sequence"/>
</dbReference>
<evidence type="ECO:0000256" key="1">
    <source>
        <dbReference type="ARBA" id="ARBA00022729"/>
    </source>
</evidence>
<keyword evidence="4" id="KW-1185">Reference proteome</keyword>
<feature type="signal peptide" evidence="2">
    <location>
        <begin position="1"/>
        <end position="34"/>
    </location>
</feature>
<dbReference type="InterPro" id="IPR028994">
    <property type="entry name" value="Integrin_alpha_N"/>
</dbReference>
<dbReference type="OrthoDB" id="58662at2"/>
<gene>
    <name evidence="3" type="ORF">C7455_104348</name>
</gene>
<dbReference type="InterPro" id="IPR013517">
    <property type="entry name" value="FG-GAP"/>
</dbReference>
<comment type="caution">
    <text evidence="3">The sequence shown here is derived from an EMBL/GenBank/DDBJ whole genome shotgun (WGS) entry which is preliminary data.</text>
</comment>
<sequence>MAAPRQPTRSWRDPARGAGLAAGLWLAATGPALAQTGYAAAYEGPTTRYPHGVLGDDVEYTILAVTLPDGRTLRSAWDAPVVFEDLAPRLADLDGDGRPEIVTVESHEEHGARLAIWRIGADALHPLASTPWIGQRFRWLAPVAAADLDGDGAMELAYIDRPHLARTLRVWRIVFDGSDSATLTEVAALPGLTNHRIGEAFITGGLRDCGNGPEMLTANSDWSRVRATVLLPSGDLVSRDIAPFSPSAMAETLACRD</sequence>
<proteinExistence type="predicted"/>
<reference evidence="3 4" key="1">
    <citation type="submission" date="2018-05" db="EMBL/GenBank/DDBJ databases">
        <title>Genomic Encyclopedia of Type Strains, Phase IV (KMG-IV): sequencing the most valuable type-strain genomes for metagenomic binning, comparative biology and taxonomic classification.</title>
        <authorList>
            <person name="Goeker M."/>
        </authorList>
    </citation>
    <scope>NUCLEOTIDE SEQUENCE [LARGE SCALE GENOMIC DNA]</scope>
    <source>
        <strain evidence="3 4">DSM 16097</strain>
    </source>
</reference>
<organism evidence="3 4">
    <name type="scientific">Roseicyclus mahoneyensis</name>
    <dbReference type="NCBI Taxonomy" id="164332"/>
    <lineage>
        <taxon>Bacteria</taxon>
        <taxon>Pseudomonadati</taxon>
        <taxon>Pseudomonadota</taxon>
        <taxon>Alphaproteobacteria</taxon>
        <taxon>Rhodobacterales</taxon>
        <taxon>Roseobacteraceae</taxon>
        <taxon>Roseicyclus</taxon>
    </lineage>
</organism>
<dbReference type="EMBL" id="QGGW01000004">
    <property type="protein sequence ID" value="PWK60710.1"/>
    <property type="molecule type" value="Genomic_DNA"/>
</dbReference>
<evidence type="ECO:0000256" key="2">
    <source>
        <dbReference type="SAM" id="SignalP"/>
    </source>
</evidence>
<feature type="chain" id="PRO_5016363256" evidence="2">
    <location>
        <begin position="35"/>
        <end position="257"/>
    </location>
</feature>
<dbReference type="RefSeq" id="WP_109668101.1">
    <property type="nucleotide sequence ID" value="NZ_QGGW01000004.1"/>
</dbReference>
<protein>
    <submittedName>
        <fullName evidence="3">VCBS repeat protein</fullName>
    </submittedName>
</protein>
<keyword evidence="1 2" id="KW-0732">Signal</keyword>
<evidence type="ECO:0000313" key="3">
    <source>
        <dbReference type="EMBL" id="PWK60710.1"/>
    </source>
</evidence>
<accession>A0A316GIV6</accession>
<name>A0A316GIV6_9RHOB</name>